<reference evidence="2" key="2">
    <citation type="submission" date="2015-01" db="EMBL/GenBank/DDBJ databases">
        <title>Evolutionary Origins and Diversification of the Mycorrhizal Mutualists.</title>
        <authorList>
            <consortium name="DOE Joint Genome Institute"/>
            <consortium name="Mycorrhizal Genomics Consortium"/>
            <person name="Kohler A."/>
            <person name="Kuo A."/>
            <person name="Nagy L.G."/>
            <person name="Floudas D."/>
            <person name="Copeland A."/>
            <person name="Barry K.W."/>
            <person name="Cichocki N."/>
            <person name="Veneault-Fourrey C."/>
            <person name="LaButti K."/>
            <person name="Lindquist E.A."/>
            <person name="Lipzen A."/>
            <person name="Lundell T."/>
            <person name="Morin E."/>
            <person name="Murat C."/>
            <person name="Riley R."/>
            <person name="Ohm R."/>
            <person name="Sun H."/>
            <person name="Tunlid A."/>
            <person name="Henrissat B."/>
            <person name="Grigoriev I.V."/>
            <person name="Hibbett D.S."/>
            <person name="Martin F."/>
        </authorList>
    </citation>
    <scope>NUCLEOTIDE SEQUENCE [LARGE SCALE GENOMIC DNA]</scope>
    <source>
        <strain evidence="2">LaAM-08-1</strain>
    </source>
</reference>
<protein>
    <submittedName>
        <fullName evidence="1">Uncharacterized protein</fullName>
    </submittedName>
</protein>
<name>A0A0C9WS37_9AGAR</name>
<dbReference type="Proteomes" id="UP000054477">
    <property type="component" value="Unassembled WGS sequence"/>
</dbReference>
<evidence type="ECO:0000313" key="2">
    <source>
        <dbReference type="Proteomes" id="UP000054477"/>
    </source>
</evidence>
<gene>
    <name evidence="1" type="ORF">K443DRAFT_361571</name>
</gene>
<proteinExistence type="predicted"/>
<reference evidence="1 2" key="1">
    <citation type="submission" date="2014-04" db="EMBL/GenBank/DDBJ databases">
        <authorList>
            <consortium name="DOE Joint Genome Institute"/>
            <person name="Kuo A."/>
            <person name="Kohler A."/>
            <person name="Nagy L.G."/>
            <person name="Floudas D."/>
            <person name="Copeland A."/>
            <person name="Barry K.W."/>
            <person name="Cichocki N."/>
            <person name="Veneault-Fourrey C."/>
            <person name="LaButti K."/>
            <person name="Lindquist E.A."/>
            <person name="Lipzen A."/>
            <person name="Lundell T."/>
            <person name="Morin E."/>
            <person name="Murat C."/>
            <person name="Sun H."/>
            <person name="Tunlid A."/>
            <person name="Henrissat B."/>
            <person name="Grigoriev I.V."/>
            <person name="Hibbett D.S."/>
            <person name="Martin F."/>
            <person name="Nordberg H.P."/>
            <person name="Cantor M.N."/>
            <person name="Hua S.X."/>
        </authorList>
    </citation>
    <scope>NUCLEOTIDE SEQUENCE [LARGE SCALE GENOMIC DNA]</scope>
    <source>
        <strain evidence="1 2">LaAM-08-1</strain>
    </source>
</reference>
<accession>A0A0C9WS37</accession>
<sequence length="119" mass="13528">MFLILREPADSLATAVITYRNEGSLTRKGQQLSQEPSTSREWMLNSNNLFSARERFFKHRHHLRQRSSKALTKVQLIVETSPISISNRAQKPAPPKWAIVAVESGERVARTCEKLLQGV</sequence>
<dbReference type="HOGENOM" id="CLU_2061862_0_0_1"/>
<dbReference type="AlphaFoldDB" id="A0A0C9WS37"/>
<dbReference type="EMBL" id="KN838795">
    <property type="protein sequence ID" value="KIJ94405.1"/>
    <property type="molecule type" value="Genomic_DNA"/>
</dbReference>
<keyword evidence="2" id="KW-1185">Reference proteome</keyword>
<organism evidence="1 2">
    <name type="scientific">Laccaria amethystina LaAM-08-1</name>
    <dbReference type="NCBI Taxonomy" id="1095629"/>
    <lineage>
        <taxon>Eukaryota</taxon>
        <taxon>Fungi</taxon>
        <taxon>Dikarya</taxon>
        <taxon>Basidiomycota</taxon>
        <taxon>Agaricomycotina</taxon>
        <taxon>Agaricomycetes</taxon>
        <taxon>Agaricomycetidae</taxon>
        <taxon>Agaricales</taxon>
        <taxon>Agaricineae</taxon>
        <taxon>Hydnangiaceae</taxon>
        <taxon>Laccaria</taxon>
    </lineage>
</organism>
<evidence type="ECO:0000313" key="1">
    <source>
        <dbReference type="EMBL" id="KIJ94405.1"/>
    </source>
</evidence>